<feature type="repeat" description="WD" evidence="7">
    <location>
        <begin position="827"/>
        <end position="853"/>
    </location>
</feature>
<evidence type="ECO:0000256" key="8">
    <source>
        <dbReference type="SAM" id="MobiDB-lite"/>
    </source>
</evidence>
<dbReference type="GO" id="GO:0000463">
    <property type="term" value="P:maturation of LSU-rRNA from tricistronic rRNA transcript (SSU-rRNA, 5.8S rRNA, LSU-rRNA)"/>
    <property type="evidence" value="ECO:0007669"/>
    <property type="project" value="UniProtKB-UniRule"/>
</dbReference>
<gene>
    <name evidence="6" type="primary">ERB1</name>
    <name evidence="10" type="ORF">DB88DRAFT_487747</name>
</gene>
<evidence type="ECO:0000259" key="9">
    <source>
        <dbReference type="SMART" id="SM01035"/>
    </source>
</evidence>
<dbReference type="InterPro" id="IPR028598">
    <property type="entry name" value="BOP1/Erb1"/>
</dbReference>
<dbReference type="GO" id="GO:0005654">
    <property type="term" value="C:nucleoplasm"/>
    <property type="evidence" value="ECO:0007669"/>
    <property type="project" value="UniProtKB-SubCell"/>
</dbReference>
<evidence type="ECO:0000313" key="11">
    <source>
        <dbReference type="Proteomes" id="UP001182556"/>
    </source>
</evidence>
<keyword evidence="11" id="KW-1185">Reference proteome</keyword>
<comment type="subcellular location">
    <subcellularLocation>
        <location evidence="6">Nucleus</location>
        <location evidence="6">Nucleolus</location>
    </subcellularLocation>
    <subcellularLocation>
        <location evidence="6">Nucleus</location>
        <location evidence="6">Nucleoplasm</location>
    </subcellularLocation>
</comment>
<dbReference type="SMART" id="SM01035">
    <property type="entry name" value="BOP1NT"/>
    <property type="match status" value="1"/>
</dbReference>
<keyword evidence="1 6" id="KW-0690">Ribosome biogenesis</keyword>
<feature type="compositionally biased region" description="Acidic residues" evidence="8">
    <location>
        <begin position="62"/>
        <end position="105"/>
    </location>
</feature>
<dbReference type="InterPro" id="IPR019775">
    <property type="entry name" value="WD40_repeat_CS"/>
</dbReference>
<dbReference type="PANTHER" id="PTHR17605:SF0">
    <property type="entry name" value="RIBOSOME BIOGENESIS PROTEIN BOP1"/>
    <property type="match status" value="1"/>
</dbReference>
<dbReference type="GO" id="GO:0070545">
    <property type="term" value="C:PeBoW complex"/>
    <property type="evidence" value="ECO:0007669"/>
    <property type="project" value="TreeGrafter"/>
</dbReference>
<dbReference type="InterPro" id="IPR012953">
    <property type="entry name" value="BOP1_N_dom"/>
</dbReference>
<evidence type="ECO:0000256" key="3">
    <source>
        <dbReference type="ARBA" id="ARBA00022574"/>
    </source>
</evidence>
<keyword evidence="3 7" id="KW-0853">WD repeat</keyword>
<dbReference type="SMART" id="SM00320">
    <property type="entry name" value="WD40"/>
    <property type="match status" value="7"/>
</dbReference>
<feature type="compositionally biased region" description="Basic and acidic residues" evidence="8">
    <location>
        <begin position="174"/>
        <end position="194"/>
    </location>
</feature>
<evidence type="ECO:0000256" key="2">
    <source>
        <dbReference type="ARBA" id="ARBA00022552"/>
    </source>
</evidence>
<feature type="domain" description="BOP1 N-terminal" evidence="9">
    <location>
        <begin position="238"/>
        <end position="494"/>
    </location>
</feature>
<feature type="region of interest" description="Disordered" evidence="8">
    <location>
        <begin position="1"/>
        <end position="203"/>
    </location>
</feature>
<feature type="compositionally biased region" description="Acidic residues" evidence="8">
    <location>
        <begin position="42"/>
        <end position="53"/>
    </location>
</feature>
<dbReference type="GO" id="GO:0043021">
    <property type="term" value="F:ribonucleoprotein complex binding"/>
    <property type="evidence" value="ECO:0007669"/>
    <property type="project" value="UniProtKB-UniRule"/>
</dbReference>
<feature type="compositionally biased region" description="Basic and acidic residues" evidence="8">
    <location>
        <begin position="152"/>
        <end position="166"/>
    </location>
</feature>
<dbReference type="Gene3D" id="2.130.10.10">
    <property type="entry name" value="YVTN repeat-like/Quinoprotein amine dehydrogenase"/>
    <property type="match status" value="1"/>
</dbReference>
<comment type="subunit">
    <text evidence="6">Component of the NOP7 complex, composed of ERB1, NOP7 and YTM1. Within the NOP7 complex ERB1 appears to interact directly with NOP7 and YTM1. The NOP7 complex also associates with the 66S pre-ribosome.</text>
</comment>
<comment type="similarity">
    <text evidence="6">Belongs to the WD repeat BOP1/ERB1 family.</text>
</comment>
<dbReference type="PANTHER" id="PTHR17605">
    <property type="entry name" value="RIBOSOME BIOGENESIS PROTEIN BOP1 BLOCK OF PROLIFERATION 1 PROTEIN"/>
    <property type="match status" value="1"/>
</dbReference>
<evidence type="ECO:0000256" key="6">
    <source>
        <dbReference type="HAMAP-Rule" id="MF_03027"/>
    </source>
</evidence>
<evidence type="ECO:0000256" key="5">
    <source>
        <dbReference type="ARBA" id="ARBA00023242"/>
    </source>
</evidence>
<dbReference type="GO" id="GO:0030687">
    <property type="term" value="C:preribosome, large subunit precursor"/>
    <property type="evidence" value="ECO:0007669"/>
    <property type="project" value="UniProtKB-UniRule"/>
</dbReference>
<dbReference type="EMBL" id="JAODAN010000004">
    <property type="protein sequence ID" value="KAK1925051.1"/>
    <property type="molecule type" value="Genomic_DNA"/>
</dbReference>
<dbReference type="PROSITE" id="PS50294">
    <property type="entry name" value="WD_REPEATS_REGION"/>
    <property type="match status" value="2"/>
</dbReference>
<dbReference type="Pfam" id="PF00400">
    <property type="entry name" value="WD40"/>
    <property type="match status" value="4"/>
</dbReference>
<dbReference type="FunFam" id="2.130.10.10:FF:000576">
    <property type="entry name" value="Ribosome biogenesis protein ERB1"/>
    <property type="match status" value="1"/>
</dbReference>
<dbReference type="InterPro" id="IPR015943">
    <property type="entry name" value="WD40/YVTN_repeat-like_dom_sf"/>
</dbReference>
<keyword evidence="5 6" id="KW-0539">Nucleus</keyword>
<feature type="compositionally biased region" description="Acidic residues" evidence="8">
    <location>
        <begin position="112"/>
        <end position="127"/>
    </location>
</feature>
<evidence type="ECO:0000256" key="1">
    <source>
        <dbReference type="ARBA" id="ARBA00022517"/>
    </source>
</evidence>
<dbReference type="SUPFAM" id="SSF50978">
    <property type="entry name" value="WD40 repeat-like"/>
    <property type="match status" value="1"/>
</dbReference>
<dbReference type="AlphaFoldDB" id="A0AAD9FRS4"/>
<dbReference type="HAMAP" id="MF_03027">
    <property type="entry name" value="BOP1"/>
    <property type="match status" value="1"/>
</dbReference>
<dbReference type="PROSITE" id="PS00678">
    <property type="entry name" value="WD_REPEATS_1"/>
    <property type="match status" value="1"/>
</dbReference>
<evidence type="ECO:0000256" key="7">
    <source>
        <dbReference type="PROSITE-ProRule" id="PRU00221"/>
    </source>
</evidence>
<proteinExistence type="inferred from homology"/>
<protein>
    <recommendedName>
        <fullName evidence="6">Ribosome biogenesis protein ERB1</fullName>
    </recommendedName>
    <alternativeName>
        <fullName evidence="6">Eukaryotic ribosome biogenesis protein 1</fullName>
    </alternativeName>
</protein>
<sequence>MAPRLSASSVPKGRATNGQAGPSRLPAQPSKTANKKRPVPVVEDEESEEEQGEFEVNGEGFEISDDEDGDDEAMSDEEDDEEFPELDSGSEEGDVDEEEDDEEDVAEGRERDEDDSEEDELDDEESCSESGYNTSDIEAMYSSSTSVSSSPRAEKGKELSIDEKLSRLVAKNTVKPDESIGTDEKISRAKEGTGKLRPSKLVPGGYLREYEEIDAGYGSESSTEDNPNTVGNIPMEWYDDLPHIGYDVSGKKIFRPAQGDELDKFLANVEDPTAWTSAEDKLLQQQVQLSDRELDIIRRLERAENPDKDFDPYQETIEWFTGEGREMVTPLSGAPEPKRRFVPSKWEHKKIMKIVKAIREGRILPNKPSATKPSVYAIWSDADIHTPHAMYMPAPQIPPPQTRESYNPPEEYLPDEQEKAEFEALDKEDRKYDFLPQKYSALRLVPGYKNLVQEKFERCLDLYLAPRTRKVKLNIDPESLIPKLPAPRELRPFPTASCVQYRHPGDTRVRGISVSASGEWVASGSEDGIVRVWDLGNGREVWRWDLKAGAIQHVEWSPNKDEAVLIALVSGKIVILSPLALVSPMVAAATLNHTNEAFASSSATTKAGAGNQTKGTEAIKWVRPNELERERGILVFIEVPGTPKQVAWHRKGDYFATVSSDAANKAVLIHQLSRHATQSPFKKTGGAVQRVAFHPLKPWFFAATQRYVRLYDLAGQKLVKTLQTGVRWISSLDVHPGGDHVMVGSYDKKLSWFDMDLSTKPYKTLRYHTRALRSVAFHPTLPLFASASDDGTIQVFHATIYTDLMQNPLIVPLKILRGHRVTEGLGVLDIRWHPEKPWLVSSASDGEVRLWCS</sequence>
<evidence type="ECO:0000313" key="10">
    <source>
        <dbReference type="EMBL" id="KAK1925051.1"/>
    </source>
</evidence>
<evidence type="ECO:0000256" key="4">
    <source>
        <dbReference type="ARBA" id="ARBA00022737"/>
    </source>
</evidence>
<dbReference type="GO" id="GO:0000466">
    <property type="term" value="P:maturation of 5.8S rRNA from tricistronic rRNA transcript (SSU-rRNA, 5.8S rRNA, LSU-rRNA)"/>
    <property type="evidence" value="ECO:0007669"/>
    <property type="project" value="UniProtKB-UniRule"/>
</dbReference>
<keyword evidence="4" id="KW-0677">Repeat</keyword>
<comment type="function">
    <text evidence="6">Component of the NOP7 complex, which is required for maturation of the 25S and 5.8S ribosomal RNAs and formation of the 60S ribosome.</text>
</comment>
<comment type="caution">
    <text evidence="10">The sequence shown here is derived from an EMBL/GenBank/DDBJ whole genome shotgun (WGS) entry which is preliminary data.</text>
</comment>
<organism evidence="10 11">
    <name type="scientific">Papiliotrema laurentii</name>
    <name type="common">Cryptococcus laurentii</name>
    <dbReference type="NCBI Taxonomy" id="5418"/>
    <lineage>
        <taxon>Eukaryota</taxon>
        <taxon>Fungi</taxon>
        <taxon>Dikarya</taxon>
        <taxon>Basidiomycota</taxon>
        <taxon>Agaricomycotina</taxon>
        <taxon>Tremellomycetes</taxon>
        <taxon>Tremellales</taxon>
        <taxon>Rhynchogastremaceae</taxon>
        <taxon>Papiliotrema</taxon>
    </lineage>
</organism>
<dbReference type="PROSITE" id="PS50082">
    <property type="entry name" value="WD_REPEATS_2"/>
    <property type="match status" value="3"/>
</dbReference>
<dbReference type="Proteomes" id="UP001182556">
    <property type="component" value="Unassembled WGS sequence"/>
</dbReference>
<reference evidence="10" key="1">
    <citation type="submission" date="2023-02" db="EMBL/GenBank/DDBJ databases">
        <title>Identification and recombinant expression of a fungal hydrolase from Papiliotrema laurentii that hydrolyzes apple cutin and clears colloidal polyester polyurethane.</title>
        <authorList>
            <consortium name="DOE Joint Genome Institute"/>
            <person name="Roman V.A."/>
            <person name="Bojanowski C."/>
            <person name="Crable B.R."/>
            <person name="Wagner D.N."/>
            <person name="Hung C.S."/>
            <person name="Nadeau L.J."/>
            <person name="Schratz L."/>
            <person name="Haridas S."/>
            <person name="Pangilinan J."/>
            <person name="Lipzen A."/>
            <person name="Na H."/>
            <person name="Yan M."/>
            <person name="Ng V."/>
            <person name="Grigoriev I.V."/>
            <person name="Spatafora J.W."/>
            <person name="Barlow D."/>
            <person name="Biffinger J."/>
            <person name="Kelley-Loughnane N."/>
            <person name="Varaljay V.A."/>
            <person name="Crookes-Goodson W.J."/>
        </authorList>
    </citation>
    <scope>NUCLEOTIDE SEQUENCE</scope>
    <source>
        <strain evidence="10">5307AH</strain>
    </source>
</reference>
<feature type="repeat" description="WD" evidence="7">
    <location>
        <begin position="765"/>
        <end position="796"/>
    </location>
</feature>
<name>A0AAD9FRS4_PAPLA</name>
<dbReference type="InterPro" id="IPR036322">
    <property type="entry name" value="WD40_repeat_dom_sf"/>
</dbReference>
<dbReference type="InterPro" id="IPR001680">
    <property type="entry name" value="WD40_rpt"/>
</dbReference>
<dbReference type="Pfam" id="PF08145">
    <property type="entry name" value="BOP1NT"/>
    <property type="match status" value="1"/>
</dbReference>
<feature type="repeat" description="WD" evidence="7">
    <location>
        <begin position="509"/>
        <end position="543"/>
    </location>
</feature>
<accession>A0AAD9FRS4</accession>
<keyword evidence="2 6" id="KW-0698">rRNA processing</keyword>